<dbReference type="Proteomes" id="UP000281553">
    <property type="component" value="Unassembled WGS sequence"/>
</dbReference>
<protein>
    <submittedName>
        <fullName evidence="2">Uncharacterized protein</fullName>
    </submittedName>
</protein>
<dbReference type="OrthoDB" id="21467at2759"/>
<dbReference type="AlphaFoldDB" id="A0A3P7LVB7"/>
<reference evidence="2 3" key="1">
    <citation type="submission" date="2018-11" db="EMBL/GenBank/DDBJ databases">
        <authorList>
            <consortium name="Pathogen Informatics"/>
        </authorList>
    </citation>
    <scope>NUCLEOTIDE SEQUENCE [LARGE SCALE GENOMIC DNA]</scope>
</reference>
<accession>A0A3P7LVB7</accession>
<keyword evidence="3" id="KW-1185">Reference proteome</keyword>
<evidence type="ECO:0000313" key="2">
    <source>
        <dbReference type="EMBL" id="VDN15537.1"/>
    </source>
</evidence>
<evidence type="ECO:0000256" key="1">
    <source>
        <dbReference type="SAM" id="MobiDB-lite"/>
    </source>
</evidence>
<feature type="region of interest" description="Disordered" evidence="1">
    <location>
        <begin position="39"/>
        <end position="67"/>
    </location>
</feature>
<proteinExistence type="predicted"/>
<name>A0A3P7LVB7_DIBLA</name>
<evidence type="ECO:0000313" key="3">
    <source>
        <dbReference type="Proteomes" id="UP000281553"/>
    </source>
</evidence>
<gene>
    <name evidence="2" type="ORF">DILT_LOCUS11368</name>
</gene>
<organism evidence="2 3">
    <name type="scientific">Dibothriocephalus latus</name>
    <name type="common">Fish tapeworm</name>
    <name type="synonym">Diphyllobothrium latum</name>
    <dbReference type="NCBI Taxonomy" id="60516"/>
    <lineage>
        <taxon>Eukaryota</taxon>
        <taxon>Metazoa</taxon>
        <taxon>Spiralia</taxon>
        <taxon>Lophotrochozoa</taxon>
        <taxon>Platyhelminthes</taxon>
        <taxon>Cestoda</taxon>
        <taxon>Eucestoda</taxon>
        <taxon>Diphyllobothriidea</taxon>
        <taxon>Diphyllobothriidae</taxon>
        <taxon>Dibothriocephalus</taxon>
    </lineage>
</organism>
<dbReference type="EMBL" id="UYRU01062840">
    <property type="protein sequence ID" value="VDN15537.1"/>
    <property type="molecule type" value="Genomic_DNA"/>
</dbReference>
<sequence>MLPLSNQNSKCLILLFLGEIVDSYDPLIFKRIPRQVTNATKEKRRRLKDAVKSSSKAARGKTALGAHRRVSSFKGRVEALKKKFPDYEFQKAET</sequence>